<reference evidence="2" key="1">
    <citation type="journal article" date="2022" name="Front. Microbiol.">
        <title>Mirubactin C rescues the lethal effect of cell wall biosynthesis mutations in Bacillus subtilis.</title>
        <authorList>
            <person name="Kepplinger B."/>
            <person name="Wen X."/>
            <person name="Tyler A.R."/>
            <person name="Kim B.Y."/>
            <person name="Brown J."/>
            <person name="Banks P."/>
            <person name="Dashti Y."/>
            <person name="Mackenzie E.S."/>
            <person name="Wills C."/>
            <person name="Kawai Y."/>
            <person name="Waldron K.J."/>
            <person name="Allenby N.E.E."/>
            <person name="Wu L.J."/>
            <person name="Hall M.J."/>
            <person name="Errington J."/>
        </authorList>
    </citation>
    <scope>NUCLEOTIDE SEQUENCE</scope>
    <source>
        <strain evidence="2">MDA8-470</strain>
    </source>
</reference>
<feature type="domain" description="DUF397" evidence="1">
    <location>
        <begin position="26"/>
        <end position="76"/>
    </location>
</feature>
<dbReference type="RefSeq" id="WP_265542474.1">
    <property type="nucleotide sequence ID" value="NZ_CP098740.1"/>
</dbReference>
<protein>
    <submittedName>
        <fullName evidence="2">DUF397 domain-containing protein</fullName>
    </submittedName>
</protein>
<keyword evidence="3" id="KW-1185">Reference proteome</keyword>
<dbReference type="Proteomes" id="UP001164963">
    <property type="component" value="Chromosome"/>
</dbReference>
<proteinExistence type="predicted"/>
<feature type="domain" description="DUF397" evidence="1">
    <location>
        <begin position="5"/>
        <end position="24"/>
    </location>
</feature>
<gene>
    <name evidence="2" type="ORF">NEH16_13825</name>
</gene>
<evidence type="ECO:0000259" key="1">
    <source>
        <dbReference type="Pfam" id="PF04149"/>
    </source>
</evidence>
<evidence type="ECO:0000313" key="2">
    <source>
        <dbReference type="EMBL" id="UZK55067.1"/>
    </source>
</evidence>
<organism evidence="2 3">
    <name type="scientific">Streptomyces drozdowiczii</name>
    <dbReference type="NCBI Taxonomy" id="202862"/>
    <lineage>
        <taxon>Bacteria</taxon>
        <taxon>Bacillati</taxon>
        <taxon>Actinomycetota</taxon>
        <taxon>Actinomycetes</taxon>
        <taxon>Kitasatosporales</taxon>
        <taxon>Streptomycetaceae</taxon>
        <taxon>Streptomyces</taxon>
    </lineage>
</organism>
<accession>A0ABY6PSY4</accession>
<dbReference type="Pfam" id="PF04149">
    <property type="entry name" value="DUF397"/>
    <property type="match status" value="2"/>
</dbReference>
<evidence type="ECO:0000313" key="3">
    <source>
        <dbReference type="Proteomes" id="UP001164963"/>
    </source>
</evidence>
<name>A0ABY6PSY4_9ACTN</name>
<sequence length="79" mass="8479">MSTDLEWFKSSYSGPDSGNCIEVALSWSKSSYSGQNGGDCVEVATCPHTVHIRDSKDTTVPALAVSPAAWDTFIRHTTA</sequence>
<dbReference type="EMBL" id="CP098740">
    <property type="protein sequence ID" value="UZK55067.1"/>
    <property type="molecule type" value="Genomic_DNA"/>
</dbReference>
<dbReference type="InterPro" id="IPR007278">
    <property type="entry name" value="DUF397"/>
</dbReference>